<accession>A0ABD2VRQ4</accession>
<name>A0ABD2VRQ4_9HYME</name>
<protein>
    <recommendedName>
        <fullName evidence="4">WAP domain-containing protein</fullName>
    </recommendedName>
</protein>
<dbReference type="AlphaFoldDB" id="A0ABD2VRQ4"/>
<evidence type="ECO:0000313" key="2">
    <source>
        <dbReference type="EMBL" id="KAL3383473.1"/>
    </source>
</evidence>
<evidence type="ECO:0000313" key="3">
    <source>
        <dbReference type="Proteomes" id="UP001627154"/>
    </source>
</evidence>
<evidence type="ECO:0000256" key="1">
    <source>
        <dbReference type="SAM" id="SignalP"/>
    </source>
</evidence>
<keyword evidence="3" id="KW-1185">Reference proteome</keyword>
<sequence length="254" mass="28221">MHCSSFLSYLVILVMTNIHSRPAMADELSVNEVLPLPFLRNKNSSSSNKGIVCPTEPLGGFGIFLAPKCESNADCQYLSQDHRCCQNSCRRAVKQSGYQPAHNELFGLRKKCPVHPFPEHLPIKRCSKDKDCEPNRICCPDKTDSKLYCRTTAPFWAQLPLSIPQSSDTLKTIIGFMQCQQPPSPALDLFSKPCNKTMDCIPNLCCQEGSKKVCRSSKSSVLKLAVQATAVNLLRDNKVIKTNVLLQTILLNSC</sequence>
<dbReference type="EMBL" id="JBJJXI010000196">
    <property type="protein sequence ID" value="KAL3383473.1"/>
    <property type="molecule type" value="Genomic_DNA"/>
</dbReference>
<organism evidence="2 3">
    <name type="scientific">Trichogramma kaykai</name>
    <dbReference type="NCBI Taxonomy" id="54128"/>
    <lineage>
        <taxon>Eukaryota</taxon>
        <taxon>Metazoa</taxon>
        <taxon>Ecdysozoa</taxon>
        <taxon>Arthropoda</taxon>
        <taxon>Hexapoda</taxon>
        <taxon>Insecta</taxon>
        <taxon>Pterygota</taxon>
        <taxon>Neoptera</taxon>
        <taxon>Endopterygota</taxon>
        <taxon>Hymenoptera</taxon>
        <taxon>Apocrita</taxon>
        <taxon>Proctotrupomorpha</taxon>
        <taxon>Chalcidoidea</taxon>
        <taxon>Trichogrammatidae</taxon>
        <taxon>Trichogramma</taxon>
    </lineage>
</organism>
<keyword evidence="1" id="KW-0732">Signal</keyword>
<feature type="chain" id="PRO_5044764721" description="WAP domain-containing protein" evidence="1">
    <location>
        <begin position="26"/>
        <end position="254"/>
    </location>
</feature>
<evidence type="ECO:0008006" key="4">
    <source>
        <dbReference type="Google" id="ProtNLM"/>
    </source>
</evidence>
<proteinExistence type="predicted"/>
<dbReference type="Proteomes" id="UP001627154">
    <property type="component" value="Unassembled WGS sequence"/>
</dbReference>
<feature type="signal peptide" evidence="1">
    <location>
        <begin position="1"/>
        <end position="25"/>
    </location>
</feature>
<comment type="caution">
    <text evidence="2">The sequence shown here is derived from an EMBL/GenBank/DDBJ whole genome shotgun (WGS) entry which is preliminary data.</text>
</comment>
<gene>
    <name evidence="2" type="ORF">TKK_020656</name>
</gene>
<reference evidence="2 3" key="1">
    <citation type="journal article" date="2024" name="bioRxiv">
        <title>A reference genome for Trichogramma kaykai: A tiny desert-dwelling parasitoid wasp with competing sex-ratio distorters.</title>
        <authorList>
            <person name="Culotta J."/>
            <person name="Lindsey A.R."/>
        </authorList>
    </citation>
    <scope>NUCLEOTIDE SEQUENCE [LARGE SCALE GENOMIC DNA]</scope>
    <source>
        <strain evidence="2 3">KSX58</strain>
    </source>
</reference>